<name>A0A1W7A054_9HYPH</name>
<proteinExistence type="predicted"/>
<dbReference type="AlphaFoldDB" id="A0A1W7A054"/>
<evidence type="ECO:0008006" key="4">
    <source>
        <dbReference type="Google" id="ProtNLM"/>
    </source>
</evidence>
<organism evidence="2 3">
    <name type="scientific">Pseudorhodoplanes sinuspersici</name>
    <dbReference type="NCBI Taxonomy" id="1235591"/>
    <lineage>
        <taxon>Bacteria</taxon>
        <taxon>Pseudomonadati</taxon>
        <taxon>Pseudomonadota</taxon>
        <taxon>Alphaproteobacteria</taxon>
        <taxon>Hyphomicrobiales</taxon>
        <taxon>Pseudorhodoplanes</taxon>
    </lineage>
</organism>
<dbReference type="KEGG" id="psin:CAK95_15095"/>
<feature type="region of interest" description="Disordered" evidence="1">
    <location>
        <begin position="1"/>
        <end position="39"/>
    </location>
</feature>
<dbReference type="STRING" id="1235591.CAK95_15095"/>
<dbReference type="EMBL" id="CP021112">
    <property type="protein sequence ID" value="ARQ02983.1"/>
    <property type="molecule type" value="Genomic_DNA"/>
</dbReference>
<evidence type="ECO:0000313" key="2">
    <source>
        <dbReference type="EMBL" id="ARQ02983.1"/>
    </source>
</evidence>
<evidence type="ECO:0000313" key="3">
    <source>
        <dbReference type="Proteomes" id="UP000194137"/>
    </source>
</evidence>
<evidence type="ECO:0000256" key="1">
    <source>
        <dbReference type="SAM" id="MobiDB-lite"/>
    </source>
</evidence>
<gene>
    <name evidence="2" type="ORF">CAK95_15095</name>
</gene>
<keyword evidence="3" id="KW-1185">Reference proteome</keyword>
<dbReference type="OrthoDB" id="3295600at2"/>
<sequence>MFAVAMPAAKAQDAAGIEAKSAKPGPKSETTSENPEITKRRAAERKTFTDAEIIDGFFRIVFGAEFHVAGRVDRIRKYETPVRVYADVRAKPDRRAQLSAVVADIRSKVQHLDIAVTDKRKDANVVITMVRDRDIEKTIRKFYGRQQADRIVQSLEPQCLSGFRKDDLFRIQHSDVIIAVDAGDFIFYDCMYEELLQALGPINDDDKLDWSMFNDEVQMGFFDIYDQYILNLLYDPRIRAGMSKEQVKALLPQILPDVRAWITKVNGLAE</sequence>
<reference evidence="2 3" key="1">
    <citation type="submission" date="2017-05" db="EMBL/GenBank/DDBJ databases">
        <title>Full genome sequence of Pseudorhodoplanes sinuspersici.</title>
        <authorList>
            <person name="Dastgheib S.M.M."/>
            <person name="Shavandi M."/>
            <person name="Tirandaz H."/>
        </authorList>
    </citation>
    <scope>NUCLEOTIDE SEQUENCE [LARGE SCALE GENOMIC DNA]</scope>
    <source>
        <strain evidence="2 3">RIPI110</strain>
    </source>
</reference>
<dbReference type="InterPro" id="IPR021323">
    <property type="entry name" value="DUF2927"/>
</dbReference>
<accession>A0A1W7A054</accession>
<dbReference type="Pfam" id="PF11150">
    <property type="entry name" value="DUF2927"/>
    <property type="match status" value="1"/>
</dbReference>
<protein>
    <recommendedName>
        <fullName evidence="4">DUF2927 domain-containing protein</fullName>
    </recommendedName>
</protein>
<dbReference type="Proteomes" id="UP000194137">
    <property type="component" value="Chromosome"/>
</dbReference>